<proteinExistence type="predicted"/>
<feature type="chain" id="PRO_5019086854" description="Pilus assembly protein" evidence="2">
    <location>
        <begin position="21"/>
        <end position="91"/>
    </location>
</feature>
<name>A0A430HPC6_9BURK</name>
<organism evidence="3 4">
    <name type="scientific">Massilia atriviolacea</name>
    <dbReference type="NCBI Taxonomy" id="2495579"/>
    <lineage>
        <taxon>Bacteria</taxon>
        <taxon>Pseudomonadati</taxon>
        <taxon>Pseudomonadota</taxon>
        <taxon>Betaproteobacteria</taxon>
        <taxon>Burkholderiales</taxon>
        <taxon>Oxalobacteraceae</taxon>
        <taxon>Telluria group</taxon>
        <taxon>Massilia</taxon>
    </lineage>
</organism>
<evidence type="ECO:0000256" key="1">
    <source>
        <dbReference type="SAM" id="MobiDB-lite"/>
    </source>
</evidence>
<accession>A0A430HPC6</accession>
<dbReference type="EMBL" id="RXLQ01000004">
    <property type="protein sequence ID" value="RSZ59374.1"/>
    <property type="molecule type" value="Genomic_DNA"/>
</dbReference>
<protein>
    <recommendedName>
        <fullName evidence="5">Pilus assembly protein</fullName>
    </recommendedName>
</protein>
<feature type="region of interest" description="Disordered" evidence="1">
    <location>
        <begin position="64"/>
        <end position="91"/>
    </location>
</feature>
<gene>
    <name evidence="3" type="ORF">EJB06_09415</name>
</gene>
<evidence type="ECO:0000256" key="2">
    <source>
        <dbReference type="SAM" id="SignalP"/>
    </source>
</evidence>
<keyword evidence="4" id="KW-1185">Reference proteome</keyword>
<dbReference type="OrthoDB" id="8537668at2"/>
<comment type="caution">
    <text evidence="3">The sequence shown here is derived from an EMBL/GenBank/DDBJ whole genome shotgun (WGS) entry which is preliminary data.</text>
</comment>
<keyword evidence="2" id="KW-0732">Signal</keyword>
<dbReference type="AlphaFoldDB" id="A0A430HPC6"/>
<dbReference type="RefSeq" id="WP_126073745.1">
    <property type="nucleotide sequence ID" value="NZ_CP051166.1"/>
</dbReference>
<sequence>MNPRIACSIAILLASTVLLGACSSTRNWDARFGKSLRASLASQAIDPGAGRAARSVNGLDGKSAAAAQERYQRSADAPAALAPQSIGGGAK</sequence>
<reference evidence="3 4" key="1">
    <citation type="submission" date="2018-12" db="EMBL/GenBank/DDBJ databases">
        <authorList>
            <person name="Yang E."/>
        </authorList>
    </citation>
    <scope>NUCLEOTIDE SEQUENCE [LARGE SCALE GENOMIC DNA]</scope>
    <source>
        <strain evidence="3 4">SOD</strain>
    </source>
</reference>
<evidence type="ECO:0000313" key="3">
    <source>
        <dbReference type="EMBL" id="RSZ59374.1"/>
    </source>
</evidence>
<evidence type="ECO:0008006" key="5">
    <source>
        <dbReference type="Google" id="ProtNLM"/>
    </source>
</evidence>
<dbReference type="Proteomes" id="UP000278085">
    <property type="component" value="Unassembled WGS sequence"/>
</dbReference>
<feature type="signal peptide" evidence="2">
    <location>
        <begin position="1"/>
        <end position="20"/>
    </location>
</feature>
<evidence type="ECO:0000313" key="4">
    <source>
        <dbReference type="Proteomes" id="UP000278085"/>
    </source>
</evidence>
<dbReference type="PROSITE" id="PS51257">
    <property type="entry name" value="PROKAR_LIPOPROTEIN"/>
    <property type="match status" value="1"/>
</dbReference>